<name>A0A451ASS7_9GAMM</name>
<reference evidence="1" key="1">
    <citation type="submission" date="2019-02" db="EMBL/GenBank/DDBJ databases">
        <authorList>
            <person name="Gruber-Vodicka R. H."/>
            <person name="Seah K. B. B."/>
        </authorList>
    </citation>
    <scope>NUCLEOTIDE SEQUENCE</scope>
    <source>
        <strain evidence="1">BECK_BY8</strain>
    </source>
</reference>
<dbReference type="EMBL" id="CAADFZ010000346">
    <property type="protein sequence ID" value="VFK69290.1"/>
    <property type="molecule type" value="Genomic_DNA"/>
</dbReference>
<evidence type="ECO:0000313" key="2">
    <source>
        <dbReference type="EMBL" id="VFK69290.1"/>
    </source>
</evidence>
<dbReference type="AlphaFoldDB" id="A0A451ASS7"/>
<dbReference type="EMBL" id="CAADFZ010000312">
    <property type="protein sequence ID" value="VFK69104.1"/>
    <property type="molecule type" value="Genomic_DNA"/>
</dbReference>
<dbReference type="GO" id="GO:0003964">
    <property type="term" value="F:RNA-directed DNA polymerase activity"/>
    <property type="evidence" value="ECO:0007669"/>
    <property type="project" value="UniProtKB-KW"/>
</dbReference>
<keyword evidence="1" id="KW-0695">RNA-directed DNA polymerase</keyword>
<keyword evidence="1" id="KW-0808">Transferase</keyword>
<accession>A0A451ASS7</accession>
<sequence>MGNSDGQRHIQANYGTPQGGVFSPLLANIALNSLDWWLDEHGAALCALRR</sequence>
<gene>
    <name evidence="1" type="ORF">BECKUNK1418G_GA0071005_13121</name>
    <name evidence="2" type="ORF">BECKUNK1418G_GA0071005_13461</name>
</gene>
<organism evidence="1">
    <name type="scientific">Candidatus Kentrum sp. UNK</name>
    <dbReference type="NCBI Taxonomy" id="2126344"/>
    <lineage>
        <taxon>Bacteria</taxon>
        <taxon>Pseudomonadati</taxon>
        <taxon>Pseudomonadota</taxon>
        <taxon>Gammaproteobacteria</taxon>
        <taxon>Candidatus Kentrum</taxon>
    </lineage>
</organism>
<evidence type="ECO:0000313" key="1">
    <source>
        <dbReference type="EMBL" id="VFK69104.1"/>
    </source>
</evidence>
<keyword evidence="1" id="KW-0548">Nucleotidyltransferase</keyword>
<protein>
    <submittedName>
        <fullName evidence="1">Reverse transcriptase (RNA-dependent DNA polymerase)</fullName>
    </submittedName>
</protein>
<proteinExistence type="predicted"/>